<evidence type="ECO:0000256" key="3">
    <source>
        <dbReference type="SAM" id="MobiDB-lite"/>
    </source>
</evidence>
<dbReference type="Pfam" id="PF24681">
    <property type="entry name" value="Kelch_KLHDC2_KLHL20_DRC7"/>
    <property type="match status" value="1"/>
</dbReference>
<dbReference type="EMBL" id="HBUE01005416">
    <property type="protein sequence ID" value="CAG6445743.1"/>
    <property type="molecule type" value="Transcribed_RNA"/>
</dbReference>
<dbReference type="AlphaFoldDB" id="A0A8D7ZZG9"/>
<feature type="region of interest" description="Disordered" evidence="3">
    <location>
        <begin position="667"/>
        <end position="718"/>
    </location>
</feature>
<dbReference type="InterPro" id="IPR006652">
    <property type="entry name" value="Kelch_1"/>
</dbReference>
<evidence type="ECO:0000256" key="2">
    <source>
        <dbReference type="ARBA" id="ARBA00022737"/>
    </source>
</evidence>
<dbReference type="InterPro" id="IPR015915">
    <property type="entry name" value="Kelch-typ_b-propeller"/>
</dbReference>
<dbReference type="Gene3D" id="2.120.10.80">
    <property type="entry name" value="Kelch-type beta propeller"/>
    <property type="match status" value="1"/>
</dbReference>
<dbReference type="InterPro" id="IPR011705">
    <property type="entry name" value="BACK"/>
</dbReference>
<proteinExistence type="predicted"/>
<dbReference type="InterPro" id="IPR000210">
    <property type="entry name" value="BTB/POZ_dom"/>
</dbReference>
<evidence type="ECO:0000259" key="4">
    <source>
        <dbReference type="PROSITE" id="PS50097"/>
    </source>
</evidence>
<dbReference type="Gene3D" id="1.25.40.420">
    <property type="match status" value="1"/>
</dbReference>
<evidence type="ECO:0000256" key="1">
    <source>
        <dbReference type="ARBA" id="ARBA00022441"/>
    </source>
</evidence>
<dbReference type="SMART" id="SM00612">
    <property type="entry name" value="Kelch"/>
    <property type="match status" value="5"/>
</dbReference>
<feature type="compositionally biased region" description="Acidic residues" evidence="3">
    <location>
        <begin position="696"/>
        <end position="711"/>
    </location>
</feature>
<dbReference type="SUPFAM" id="SSF54695">
    <property type="entry name" value="POZ domain"/>
    <property type="match status" value="1"/>
</dbReference>
<dbReference type="PANTHER" id="PTHR45632:SF3">
    <property type="entry name" value="KELCH-LIKE PROTEIN 32"/>
    <property type="match status" value="1"/>
</dbReference>
<dbReference type="Pfam" id="PF00651">
    <property type="entry name" value="BTB"/>
    <property type="match status" value="1"/>
</dbReference>
<dbReference type="PROSITE" id="PS50097">
    <property type="entry name" value="BTB"/>
    <property type="match status" value="1"/>
</dbReference>
<accession>A0A8D7ZZG9</accession>
<dbReference type="SMART" id="SM00875">
    <property type="entry name" value="BACK"/>
    <property type="match status" value="1"/>
</dbReference>
<dbReference type="Pfam" id="PF07707">
    <property type="entry name" value="BACK"/>
    <property type="match status" value="1"/>
</dbReference>
<dbReference type="GO" id="GO:0003779">
    <property type="term" value="F:actin binding"/>
    <property type="evidence" value="ECO:0007669"/>
    <property type="project" value="UniProtKB-KW"/>
</dbReference>
<protein>
    <submittedName>
        <fullName evidence="5">Kelch-like protein 9</fullName>
    </submittedName>
</protein>
<name>A0A8D7ZZG9_CULPI</name>
<feature type="domain" description="BTB" evidence="4">
    <location>
        <begin position="49"/>
        <end position="116"/>
    </location>
</feature>
<dbReference type="SMART" id="SM00225">
    <property type="entry name" value="BTB"/>
    <property type="match status" value="1"/>
</dbReference>
<reference evidence="5" key="1">
    <citation type="submission" date="2021-05" db="EMBL/GenBank/DDBJ databases">
        <authorList>
            <person name="Alioto T."/>
            <person name="Alioto T."/>
            <person name="Gomez Garrido J."/>
        </authorList>
    </citation>
    <scope>NUCLEOTIDE SEQUENCE</scope>
</reference>
<sequence length="718" mass="81269">MAAVEVVPIAAAAVGDEGKELNGIVFESFSHTGTILKGLNELRLKGVLVDVTLRADGKVFRAHRAVLSACSEYFRAMFSDHTRESRLSEINLRNISPLGIELLLDYIYTAKLSLNLANIQEVLSAASYIQLESVVEACLNYLDQQLDLDNYIDVLIISEMYSLKRLNHKVYRFICHHLNVISKSQEFFRLSERQIELILAGDYPVTCTEIEVLGILLRWIQANCDEPPVTDSGGQANYRQLIRNNIRFMDISLQELYNLLCSEEFQFRWIDRYELYDFIMKIGDQQCIKYKISPLNKIQNYRGLELAIIKIGGFDLSGITNEITYCFPGDGAAQHPPATSLGKVKLVRNQSVGEGCSGKIKISYVDRQVKPKRKDVKLNGKWRYLTTIPHIKQSNFGVVVLNNALYVIGGCYDISLEEYIHPFGFRYCPIKNKWETIAPLQQDRCRFSLNVVGHSLIAVGGNSEMDDDGDRSVSTCEQYDPIADKWVYIESLPEYRTQHAGAAFGATLYVSGGLDLYGAVLGSLWSYYSFNEKWEKLPNMLHPRADHVMFTINRKLYVCGGWYEVNGQRVLADSIDCYDLFSKSPTWHTVTKIPTPKYHAGIVAVQEKIYIIGGFCSDDIFRHTAASVECYDVAEDRWHNLRKYPKNIWEHTCANLYIPKYRDDMEVIDDGGNDDEGDGGDESSEDGNGIDRGGSEEEEEEDDDDEDDDSDNASSTAI</sequence>
<keyword evidence="2" id="KW-0677">Repeat</keyword>
<dbReference type="Gene3D" id="3.30.710.10">
    <property type="entry name" value="Potassium Channel Kv1.1, Chain A"/>
    <property type="match status" value="1"/>
</dbReference>
<dbReference type="PANTHER" id="PTHR45632">
    <property type="entry name" value="LD33804P"/>
    <property type="match status" value="1"/>
</dbReference>
<dbReference type="Pfam" id="PF01344">
    <property type="entry name" value="Kelch_1"/>
    <property type="match status" value="1"/>
</dbReference>
<feature type="compositionally biased region" description="Acidic residues" evidence="3">
    <location>
        <begin position="667"/>
        <end position="685"/>
    </location>
</feature>
<dbReference type="SUPFAM" id="SSF117281">
    <property type="entry name" value="Kelch motif"/>
    <property type="match status" value="1"/>
</dbReference>
<dbReference type="InterPro" id="IPR011333">
    <property type="entry name" value="SKP1/BTB/POZ_sf"/>
</dbReference>
<evidence type="ECO:0000313" key="5">
    <source>
        <dbReference type="EMBL" id="CAG6445743.1"/>
    </source>
</evidence>
<keyword evidence="1" id="KW-0880">Kelch repeat</keyword>
<organism evidence="5">
    <name type="scientific">Culex pipiens</name>
    <name type="common">House mosquito</name>
    <dbReference type="NCBI Taxonomy" id="7175"/>
    <lineage>
        <taxon>Eukaryota</taxon>
        <taxon>Metazoa</taxon>
        <taxon>Ecdysozoa</taxon>
        <taxon>Arthropoda</taxon>
        <taxon>Hexapoda</taxon>
        <taxon>Insecta</taxon>
        <taxon>Pterygota</taxon>
        <taxon>Neoptera</taxon>
        <taxon>Endopterygota</taxon>
        <taxon>Diptera</taxon>
        <taxon>Nematocera</taxon>
        <taxon>Culicoidea</taxon>
        <taxon>Culicidae</taxon>
        <taxon>Culicinae</taxon>
        <taxon>Culicini</taxon>
        <taxon>Culex</taxon>
        <taxon>Culex</taxon>
    </lineage>
</organism>